<keyword evidence="1" id="KW-0328">Glycosyltransferase</keyword>
<evidence type="ECO:0000259" key="3">
    <source>
        <dbReference type="Pfam" id="PF00534"/>
    </source>
</evidence>
<dbReference type="InterPro" id="IPR001296">
    <property type="entry name" value="Glyco_trans_1"/>
</dbReference>
<dbReference type="InterPro" id="IPR028098">
    <property type="entry name" value="Glyco_trans_4-like_N"/>
</dbReference>
<feature type="domain" description="Glycosyltransferase subfamily 4-like N-terminal" evidence="4">
    <location>
        <begin position="76"/>
        <end position="183"/>
    </location>
</feature>
<dbReference type="EMBL" id="JADKPO010000017">
    <property type="protein sequence ID" value="MBF4768844.1"/>
    <property type="molecule type" value="Genomic_DNA"/>
</dbReference>
<gene>
    <name evidence="5" type="ORF">ISU10_13845</name>
</gene>
<evidence type="ECO:0000313" key="6">
    <source>
        <dbReference type="Proteomes" id="UP000660668"/>
    </source>
</evidence>
<evidence type="ECO:0000256" key="2">
    <source>
        <dbReference type="ARBA" id="ARBA00022679"/>
    </source>
</evidence>
<dbReference type="Pfam" id="PF00534">
    <property type="entry name" value="Glycos_transf_1"/>
    <property type="match status" value="1"/>
</dbReference>
<dbReference type="PANTHER" id="PTHR12526">
    <property type="entry name" value="GLYCOSYLTRANSFERASE"/>
    <property type="match status" value="1"/>
</dbReference>
<name>A0A930VJT0_9ACTN</name>
<organism evidence="5 6">
    <name type="scientific">Nocardioides agariphilus</name>
    <dbReference type="NCBI Taxonomy" id="433664"/>
    <lineage>
        <taxon>Bacteria</taxon>
        <taxon>Bacillati</taxon>
        <taxon>Actinomycetota</taxon>
        <taxon>Actinomycetes</taxon>
        <taxon>Propionibacteriales</taxon>
        <taxon>Nocardioidaceae</taxon>
        <taxon>Nocardioides</taxon>
    </lineage>
</organism>
<dbReference type="SUPFAM" id="SSF53756">
    <property type="entry name" value="UDP-Glycosyltransferase/glycogen phosphorylase"/>
    <property type="match status" value="1"/>
</dbReference>
<dbReference type="AlphaFoldDB" id="A0A930VJT0"/>
<evidence type="ECO:0000256" key="1">
    <source>
        <dbReference type="ARBA" id="ARBA00022676"/>
    </source>
</evidence>
<protein>
    <submittedName>
        <fullName evidence="5">Glycosyltransferase</fullName>
    </submittedName>
</protein>
<dbReference type="GO" id="GO:0016757">
    <property type="term" value="F:glycosyltransferase activity"/>
    <property type="evidence" value="ECO:0007669"/>
    <property type="project" value="InterPro"/>
</dbReference>
<sequence length="395" mass="43061">MTRVVFLTHSGADSGAEQSIVGYLSRWPEASSRPLMVLGEHGALEERARSLGVDHVVEALDSAASGTRREERRIGRILGAATGLVRHSSKARRVLRERSADVVVAIGFKSLVFGWLAARRARATIVWSLHDRVHHEYFAWFMVPVLRYLAPRLVDGLLVNSSSTLATVRPGRTPVLVATPGIRLDPRPFDGPHDEVRRVVMIGRLSPWKGQDLFLRAFADTFGQTVGSSPAHAYVVGDALFGEDAYAAGLRDLAEQLGIADRVHFTGHVRDPWEQLVEADVLVHCSRIPEPFGQVVVQGLWARCAVVAAKPGGPAEVITDGVDGLLVPCGDEAALARALQRLRDDAGLRCRLAERGRETAAPYDVSHTAPQLAAWLADLHAGRLKPRSVADVRQR</sequence>
<proteinExistence type="predicted"/>
<accession>A0A930VJT0</accession>
<dbReference type="Proteomes" id="UP000660668">
    <property type="component" value="Unassembled WGS sequence"/>
</dbReference>
<feature type="domain" description="Glycosyl transferase family 1" evidence="3">
    <location>
        <begin position="194"/>
        <end position="358"/>
    </location>
</feature>
<dbReference type="Gene3D" id="3.40.50.2000">
    <property type="entry name" value="Glycogen Phosphorylase B"/>
    <property type="match status" value="2"/>
</dbReference>
<reference evidence="5" key="1">
    <citation type="submission" date="2020-11" db="EMBL/GenBank/DDBJ databases">
        <title>Nocardioides cynanchi sp. nov., isolated from soil of rhizosphere of Cynanchum wilfordii.</title>
        <authorList>
            <person name="Lee J.-S."/>
            <person name="Suh M.K."/>
            <person name="Kim J.-S."/>
        </authorList>
    </citation>
    <scope>NUCLEOTIDE SEQUENCE</scope>
    <source>
        <strain evidence="5">KCTC 19276</strain>
    </source>
</reference>
<evidence type="ECO:0000313" key="5">
    <source>
        <dbReference type="EMBL" id="MBF4768844.1"/>
    </source>
</evidence>
<keyword evidence="6" id="KW-1185">Reference proteome</keyword>
<keyword evidence="2" id="KW-0808">Transferase</keyword>
<dbReference type="Pfam" id="PF13439">
    <property type="entry name" value="Glyco_transf_4"/>
    <property type="match status" value="1"/>
</dbReference>
<evidence type="ECO:0000259" key="4">
    <source>
        <dbReference type="Pfam" id="PF13439"/>
    </source>
</evidence>
<dbReference type="RefSeq" id="WP_194696993.1">
    <property type="nucleotide sequence ID" value="NZ_JADKPO010000017.1"/>
</dbReference>
<dbReference type="PANTHER" id="PTHR12526:SF630">
    <property type="entry name" value="GLYCOSYLTRANSFERASE"/>
    <property type="match status" value="1"/>
</dbReference>
<comment type="caution">
    <text evidence="5">The sequence shown here is derived from an EMBL/GenBank/DDBJ whole genome shotgun (WGS) entry which is preliminary data.</text>
</comment>